<gene>
    <name evidence="1" type="ORF">EYC80_001416</name>
</gene>
<dbReference type="EMBL" id="VIGI01000006">
    <property type="protein sequence ID" value="KAB8299346.1"/>
    <property type="molecule type" value="Genomic_DNA"/>
</dbReference>
<sequence>MSLQHYHKKPWLDIVRMIHLVQSPISDLKSTFLYDWIKVEICIRRALYMYRLFLSSFVSSTFPLGISSPSQQRHIYWNIVS</sequence>
<dbReference type="AlphaFoldDB" id="A0A5N6K9E2"/>
<name>A0A5N6K9E2_MONLA</name>
<reference evidence="1 2" key="1">
    <citation type="submission" date="2019-06" db="EMBL/GenBank/DDBJ databases">
        <title>Genome Sequence of the Brown Rot Fungal Pathogen Monilinia laxa.</title>
        <authorList>
            <person name="De Miccolis Angelini R.M."/>
            <person name="Landi L."/>
            <person name="Abate D."/>
            <person name="Pollastro S."/>
            <person name="Romanazzi G."/>
            <person name="Faretra F."/>
        </authorList>
    </citation>
    <scope>NUCLEOTIDE SEQUENCE [LARGE SCALE GENOMIC DNA]</scope>
    <source>
        <strain evidence="1 2">Mlax316</strain>
    </source>
</reference>
<protein>
    <submittedName>
        <fullName evidence="1">Uncharacterized protein</fullName>
    </submittedName>
</protein>
<organism evidence="1 2">
    <name type="scientific">Monilinia laxa</name>
    <name type="common">Brown rot fungus</name>
    <name type="synonym">Sclerotinia laxa</name>
    <dbReference type="NCBI Taxonomy" id="61186"/>
    <lineage>
        <taxon>Eukaryota</taxon>
        <taxon>Fungi</taxon>
        <taxon>Dikarya</taxon>
        <taxon>Ascomycota</taxon>
        <taxon>Pezizomycotina</taxon>
        <taxon>Leotiomycetes</taxon>
        <taxon>Helotiales</taxon>
        <taxon>Sclerotiniaceae</taxon>
        <taxon>Monilinia</taxon>
    </lineage>
</organism>
<proteinExistence type="predicted"/>
<evidence type="ECO:0000313" key="1">
    <source>
        <dbReference type="EMBL" id="KAB8299346.1"/>
    </source>
</evidence>
<accession>A0A5N6K9E2</accession>
<keyword evidence="2" id="KW-1185">Reference proteome</keyword>
<comment type="caution">
    <text evidence="1">The sequence shown here is derived from an EMBL/GenBank/DDBJ whole genome shotgun (WGS) entry which is preliminary data.</text>
</comment>
<dbReference type="Proteomes" id="UP000326757">
    <property type="component" value="Unassembled WGS sequence"/>
</dbReference>
<evidence type="ECO:0000313" key="2">
    <source>
        <dbReference type="Proteomes" id="UP000326757"/>
    </source>
</evidence>